<dbReference type="AlphaFoldDB" id="A0A8D8RSJ0"/>
<evidence type="ECO:0000313" key="2">
    <source>
        <dbReference type="EMBL" id="CAG6656485.1"/>
    </source>
</evidence>
<organism evidence="2">
    <name type="scientific">Cacopsylla melanoneura</name>
    <dbReference type="NCBI Taxonomy" id="428564"/>
    <lineage>
        <taxon>Eukaryota</taxon>
        <taxon>Metazoa</taxon>
        <taxon>Ecdysozoa</taxon>
        <taxon>Arthropoda</taxon>
        <taxon>Hexapoda</taxon>
        <taxon>Insecta</taxon>
        <taxon>Pterygota</taxon>
        <taxon>Neoptera</taxon>
        <taxon>Paraneoptera</taxon>
        <taxon>Hemiptera</taxon>
        <taxon>Sternorrhyncha</taxon>
        <taxon>Psylloidea</taxon>
        <taxon>Psyllidae</taxon>
        <taxon>Psyllinae</taxon>
        <taxon>Cacopsylla</taxon>
    </lineage>
</organism>
<accession>A0A8D8RSJ0</accession>
<protein>
    <submittedName>
        <fullName evidence="2">Uncharacterized protein</fullName>
    </submittedName>
</protein>
<name>A0A8D8RSJ0_9HEMI</name>
<sequence>MDNSETSWSTDERSEEAMANYWIDQMIDSYQRTAGLRHNIQTLAQISEEQNEITETQNQMREALQQAHQQRRQALQRRRQARQQLRENERTLTEWQRQFFVTVLDTQSVQQSEEKYSYSTWVSSHAPSIILICTV</sequence>
<evidence type="ECO:0000256" key="1">
    <source>
        <dbReference type="SAM" id="Coils"/>
    </source>
</evidence>
<keyword evidence="1" id="KW-0175">Coiled coil</keyword>
<feature type="coiled-coil region" evidence="1">
    <location>
        <begin position="39"/>
        <end position="98"/>
    </location>
</feature>
<reference evidence="2" key="1">
    <citation type="submission" date="2021-05" db="EMBL/GenBank/DDBJ databases">
        <authorList>
            <person name="Alioto T."/>
            <person name="Alioto T."/>
            <person name="Gomez Garrido J."/>
        </authorList>
    </citation>
    <scope>NUCLEOTIDE SEQUENCE</scope>
</reference>
<proteinExistence type="predicted"/>
<dbReference type="EMBL" id="HBUF01185117">
    <property type="protein sequence ID" value="CAG6656485.1"/>
    <property type="molecule type" value="Transcribed_RNA"/>
</dbReference>